<dbReference type="PANTHER" id="PTHR40037">
    <property type="entry name" value="PHOSPHOESTERASE YJCG-RELATED"/>
    <property type="match status" value="1"/>
</dbReference>
<evidence type="ECO:0000313" key="4">
    <source>
        <dbReference type="Proteomes" id="UP000616608"/>
    </source>
</evidence>
<dbReference type="InterPro" id="IPR022932">
    <property type="entry name" value="YjcG"/>
</dbReference>
<gene>
    <name evidence="3" type="primary">yjcG</name>
    <name evidence="3" type="ORF">GCM10007425_13160</name>
</gene>
<dbReference type="AlphaFoldDB" id="A0A917G3J9"/>
<dbReference type="Gene3D" id="3.90.1140.10">
    <property type="entry name" value="Cyclic phosphodiesterase"/>
    <property type="match status" value="1"/>
</dbReference>
<comment type="similarity">
    <text evidence="2">Belongs to the 2H phosphoesterase superfamily. YjcG family.</text>
</comment>
<feature type="active site" description="Proton donor" evidence="2">
    <location>
        <position position="34"/>
    </location>
</feature>
<dbReference type="EC" id="3.1.-.-" evidence="2"/>
<dbReference type="PANTHER" id="PTHR40037:SF1">
    <property type="entry name" value="PHOSPHOESTERASE SAOUHSC_00951-RELATED"/>
    <property type="match status" value="1"/>
</dbReference>
<dbReference type="HAMAP" id="MF_01444">
    <property type="entry name" value="2H_phosphoesterase_YjcG"/>
    <property type="match status" value="1"/>
</dbReference>
<dbReference type="EMBL" id="BMJT01000004">
    <property type="protein sequence ID" value="GGG20118.1"/>
    <property type="molecule type" value="Genomic_DNA"/>
</dbReference>
<organism evidence="3 4">
    <name type="scientific">Lysinibacillus alkalisoli</name>
    <dbReference type="NCBI Taxonomy" id="1911548"/>
    <lineage>
        <taxon>Bacteria</taxon>
        <taxon>Bacillati</taxon>
        <taxon>Bacillota</taxon>
        <taxon>Bacilli</taxon>
        <taxon>Bacillales</taxon>
        <taxon>Bacillaceae</taxon>
        <taxon>Lysinibacillus</taxon>
    </lineage>
</organism>
<feature type="active site" description="Proton acceptor" evidence="2">
    <location>
        <position position="114"/>
    </location>
</feature>
<comment type="caution">
    <text evidence="3">The sequence shown here is derived from an EMBL/GenBank/DDBJ whole genome shotgun (WGS) entry which is preliminary data.</text>
</comment>
<keyword evidence="1 2" id="KW-0378">Hydrolase</keyword>
<name>A0A917G3J9_9BACI</name>
<accession>A0A917G3J9</accession>
<dbReference type="GO" id="GO:0016788">
    <property type="term" value="F:hydrolase activity, acting on ester bonds"/>
    <property type="evidence" value="ECO:0007669"/>
    <property type="project" value="UniProtKB-UniRule"/>
</dbReference>
<dbReference type="InterPro" id="IPR050580">
    <property type="entry name" value="2H_phosphoesterase_YjcG-like"/>
</dbReference>
<dbReference type="NCBIfam" id="NF010223">
    <property type="entry name" value="PRK13679.1"/>
    <property type="match status" value="1"/>
</dbReference>
<feature type="short sequence motif" description="HXTX 2" evidence="2">
    <location>
        <begin position="114"/>
        <end position="117"/>
    </location>
</feature>
<evidence type="ECO:0000256" key="1">
    <source>
        <dbReference type="ARBA" id="ARBA00022801"/>
    </source>
</evidence>
<keyword evidence="4" id="KW-1185">Reference proteome</keyword>
<dbReference type="InterPro" id="IPR009097">
    <property type="entry name" value="Cyclic_Pdiesterase"/>
</dbReference>
<dbReference type="SUPFAM" id="SSF55144">
    <property type="entry name" value="LigT-like"/>
    <property type="match status" value="1"/>
</dbReference>
<feature type="short sequence motif" description="HXTX 1" evidence="2">
    <location>
        <begin position="34"/>
        <end position="37"/>
    </location>
</feature>
<dbReference type="Pfam" id="PF13563">
    <property type="entry name" value="2_5_RNA_ligase2"/>
    <property type="match status" value="1"/>
</dbReference>
<proteinExistence type="inferred from homology"/>
<sequence>MKYGIVAFPSKKTQDLANHYRKRYDTHYAQVPPHITLLESFEADESHTTTIVATLDKLAKRFAPLQIQSSRVSSFAPVTNAIYFKVEPTKQLQSFHEALTEQLQHNPKHVFTPHITIGQDMSDQEHDDVLGQLRMIGVDVQETIDRVHLLYQLDNGSWTTHETFILTGEE</sequence>
<reference evidence="3" key="1">
    <citation type="journal article" date="2014" name="Int. J. Syst. Evol. Microbiol.">
        <title>Complete genome sequence of Corynebacterium casei LMG S-19264T (=DSM 44701T), isolated from a smear-ripened cheese.</title>
        <authorList>
            <consortium name="US DOE Joint Genome Institute (JGI-PGF)"/>
            <person name="Walter F."/>
            <person name="Albersmeier A."/>
            <person name="Kalinowski J."/>
            <person name="Ruckert C."/>
        </authorList>
    </citation>
    <scope>NUCLEOTIDE SEQUENCE</scope>
    <source>
        <strain evidence="3">CGMCC 1.15760</strain>
    </source>
</reference>
<protein>
    <recommendedName>
        <fullName evidence="2">Putative phosphoesterase GCM10007425_13160</fullName>
        <ecNumber evidence="2">3.1.-.-</ecNumber>
    </recommendedName>
</protein>
<dbReference type="RefSeq" id="WP_188614242.1">
    <property type="nucleotide sequence ID" value="NZ_BMJT01000004.1"/>
</dbReference>
<evidence type="ECO:0000256" key="2">
    <source>
        <dbReference type="HAMAP-Rule" id="MF_01444"/>
    </source>
</evidence>
<evidence type="ECO:0000313" key="3">
    <source>
        <dbReference type="EMBL" id="GGG20118.1"/>
    </source>
</evidence>
<dbReference type="Proteomes" id="UP000616608">
    <property type="component" value="Unassembled WGS sequence"/>
</dbReference>
<reference evidence="3" key="2">
    <citation type="submission" date="2020-09" db="EMBL/GenBank/DDBJ databases">
        <authorList>
            <person name="Sun Q."/>
            <person name="Zhou Y."/>
        </authorList>
    </citation>
    <scope>NUCLEOTIDE SEQUENCE</scope>
    <source>
        <strain evidence="3">CGMCC 1.15760</strain>
    </source>
</reference>